<evidence type="ECO:0000313" key="2">
    <source>
        <dbReference type="EMBL" id="AWV99924.1"/>
    </source>
</evidence>
<dbReference type="EMBL" id="CP029480">
    <property type="protein sequence ID" value="AWV99924.1"/>
    <property type="molecule type" value="Genomic_DNA"/>
</dbReference>
<feature type="transmembrane region" description="Helical" evidence="1">
    <location>
        <begin position="101"/>
        <end position="123"/>
    </location>
</feature>
<dbReference type="RefSeq" id="WP_111373292.1">
    <property type="nucleotide sequence ID" value="NZ_CP029480.1"/>
</dbReference>
<keyword evidence="3" id="KW-1185">Reference proteome</keyword>
<keyword evidence="1" id="KW-0472">Membrane</keyword>
<sequence>MYTVIFNYWRRAAFLFLLGLLLFCYVGFPDSIAYQHNGVGRPIGFIDKQTFFYLSVGIIVGLNLLFGVVKSQFEKIDFQKLIPNNAWTSNQEQLKDLLSGWFNAIQAFINTYLVFALMGLKSINLEVEQNLDRDYTWFLVIGAVVLIALIFSVPLKILFSNPPKN</sequence>
<dbReference type="Proteomes" id="UP000249873">
    <property type="component" value="Chromosome"/>
</dbReference>
<gene>
    <name evidence="2" type="ORF">DJ013_17805</name>
</gene>
<feature type="transmembrane region" description="Helical" evidence="1">
    <location>
        <begin position="135"/>
        <end position="159"/>
    </location>
</feature>
<keyword evidence="1" id="KW-1133">Transmembrane helix</keyword>
<evidence type="ECO:0008006" key="4">
    <source>
        <dbReference type="Google" id="ProtNLM"/>
    </source>
</evidence>
<organism evidence="2 3">
    <name type="scientific">Arcticibacterium luteifluviistationis</name>
    <dbReference type="NCBI Taxonomy" id="1784714"/>
    <lineage>
        <taxon>Bacteria</taxon>
        <taxon>Pseudomonadati</taxon>
        <taxon>Bacteroidota</taxon>
        <taxon>Cytophagia</taxon>
        <taxon>Cytophagales</taxon>
        <taxon>Leadbetterellaceae</taxon>
        <taxon>Arcticibacterium</taxon>
    </lineage>
</organism>
<proteinExistence type="predicted"/>
<dbReference type="AlphaFoldDB" id="A0A2Z4GG14"/>
<evidence type="ECO:0000256" key="1">
    <source>
        <dbReference type="SAM" id="Phobius"/>
    </source>
</evidence>
<reference evidence="2 3" key="1">
    <citation type="submission" date="2018-05" db="EMBL/GenBank/DDBJ databases">
        <title>Complete genome sequence of Arcticibacterium luteifluviistationis SM1504T, a cytophagaceae bacterium isolated from Arctic surface seawater.</title>
        <authorList>
            <person name="Li Y."/>
            <person name="Qin Q.-L."/>
        </authorList>
    </citation>
    <scope>NUCLEOTIDE SEQUENCE [LARGE SCALE GENOMIC DNA]</scope>
    <source>
        <strain evidence="2 3">SM1504</strain>
    </source>
</reference>
<name>A0A2Z4GG14_9BACT</name>
<evidence type="ECO:0000313" key="3">
    <source>
        <dbReference type="Proteomes" id="UP000249873"/>
    </source>
</evidence>
<keyword evidence="1" id="KW-0812">Transmembrane</keyword>
<accession>A0A2Z4GG14</accession>
<feature type="transmembrane region" description="Helical" evidence="1">
    <location>
        <begin position="51"/>
        <end position="69"/>
    </location>
</feature>
<protein>
    <recommendedName>
        <fullName evidence="4">DUF1648 domain-containing protein</fullName>
    </recommendedName>
</protein>
<dbReference type="OrthoDB" id="957639at2"/>
<dbReference type="KEGG" id="als:DJ013_17805"/>